<keyword evidence="11 12" id="KW-0472">Membrane</keyword>
<feature type="domain" description="K+ potassium transporter C-terminal" evidence="15">
    <location>
        <begin position="502"/>
        <end position="654"/>
    </location>
</feature>
<dbReference type="EMBL" id="FODD01000002">
    <property type="protein sequence ID" value="SEN15997.1"/>
    <property type="molecule type" value="Genomic_DNA"/>
</dbReference>
<feature type="transmembrane region" description="Helical" evidence="12">
    <location>
        <begin position="31"/>
        <end position="52"/>
    </location>
</feature>
<dbReference type="InterPro" id="IPR053951">
    <property type="entry name" value="K_trans_N"/>
</dbReference>
<evidence type="ECO:0000256" key="4">
    <source>
        <dbReference type="ARBA" id="ARBA00022475"/>
    </source>
</evidence>
<name>A0A1H8EAY5_9ACTN</name>
<reference evidence="16 17" key="1">
    <citation type="submission" date="2016-10" db="EMBL/GenBank/DDBJ databases">
        <authorList>
            <person name="de Groot N.N."/>
        </authorList>
    </citation>
    <scope>NUCLEOTIDE SEQUENCE [LARGE SCALE GENOMIC DNA]</scope>
    <source>
        <strain evidence="16 17">CGMCC 4.2026</strain>
    </source>
</reference>
<dbReference type="Pfam" id="PF02705">
    <property type="entry name" value="K_trans"/>
    <property type="match status" value="1"/>
</dbReference>
<keyword evidence="4 12" id="KW-1003">Cell membrane</keyword>
<comment type="similarity">
    <text evidence="2 12">Belongs to the HAK/KUP transporter (TC 2.A.72) family.</text>
</comment>
<keyword evidence="8 12" id="KW-0630">Potassium</keyword>
<feature type="transmembrane region" description="Helical" evidence="12">
    <location>
        <begin position="313"/>
        <end position="338"/>
    </location>
</feature>
<comment type="catalytic activity">
    <reaction evidence="12">
        <text>K(+)(in) + H(+)(in) = K(+)(out) + H(+)(out)</text>
        <dbReference type="Rhea" id="RHEA:28490"/>
        <dbReference type="ChEBI" id="CHEBI:15378"/>
        <dbReference type="ChEBI" id="CHEBI:29103"/>
    </reaction>
</comment>
<evidence type="ECO:0000256" key="5">
    <source>
        <dbReference type="ARBA" id="ARBA00022538"/>
    </source>
</evidence>
<evidence type="ECO:0000256" key="10">
    <source>
        <dbReference type="ARBA" id="ARBA00023065"/>
    </source>
</evidence>
<dbReference type="Proteomes" id="UP000181951">
    <property type="component" value="Unassembled WGS sequence"/>
</dbReference>
<evidence type="ECO:0000256" key="3">
    <source>
        <dbReference type="ARBA" id="ARBA00022448"/>
    </source>
</evidence>
<keyword evidence="5 12" id="KW-0633">Potassium transport</keyword>
<dbReference type="AlphaFoldDB" id="A0A1H8EAY5"/>
<evidence type="ECO:0000256" key="1">
    <source>
        <dbReference type="ARBA" id="ARBA00004141"/>
    </source>
</evidence>
<evidence type="ECO:0000259" key="15">
    <source>
        <dbReference type="Pfam" id="PF22776"/>
    </source>
</evidence>
<feature type="transmembrane region" description="Helical" evidence="12">
    <location>
        <begin position="227"/>
        <end position="251"/>
    </location>
</feature>
<dbReference type="PANTHER" id="PTHR30540">
    <property type="entry name" value="OSMOTIC STRESS POTASSIUM TRANSPORTER"/>
    <property type="match status" value="1"/>
</dbReference>
<evidence type="ECO:0000256" key="11">
    <source>
        <dbReference type="ARBA" id="ARBA00023136"/>
    </source>
</evidence>
<dbReference type="GO" id="GO:0015079">
    <property type="term" value="F:potassium ion transmembrane transporter activity"/>
    <property type="evidence" value="ECO:0007669"/>
    <property type="project" value="UniProtKB-UniRule"/>
</dbReference>
<keyword evidence="9 12" id="KW-1133">Transmembrane helix</keyword>
<evidence type="ECO:0000256" key="2">
    <source>
        <dbReference type="ARBA" id="ARBA00007019"/>
    </source>
</evidence>
<evidence type="ECO:0000256" key="12">
    <source>
        <dbReference type="HAMAP-Rule" id="MF_01522"/>
    </source>
</evidence>
<dbReference type="PANTHER" id="PTHR30540:SF79">
    <property type="entry name" value="LOW AFFINITY POTASSIUM TRANSPORT SYSTEM PROTEIN KUP"/>
    <property type="match status" value="1"/>
</dbReference>
<keyword evidence="17" id="KW-1185">Reference proteome</keyword>
<evidence type="ECO:0000256" key="9">
    <source>
        <dbReference type="ARBA" id="ARBA00022989"/>
    </source>
</evidence>
<evidence type="ECO:0000256" key="6">
    <source>
        <dbReference type="ARBA" id="ARBA00022692"/>
    </source>
</evidence>
<protein>
    <recommendedName>
        <fullName evidence="12">Probable potassium transport system protein Kup</fullName>
    </recommendedName>
</protein>
<comment type="function">
    <text evidence="12">Transport of potassium into the cell. Likely operates as a K(+):H(+) symporter.</text>
</comment>
<evidence type="ECO:0000256" key="8">
    <source>
        <dbReference type="ARBA" id="ARBA00022958"/>
    </source>
</evidence>
<feature type="region of interest" description="Disordered" evidence="13">
    <location>
        <begin position="1"/>
        <end position="23"/>
    </location>
</feature>
<feature type="transmembrane region" description="Helical" evidence="12">
    <location>
        <begin position="448"/>
        <end position="466"/>
    </location>
</feature>
<keyword evidence="7 12" id="KW-0769">Symport</keyword>
<evidence type="ECO:0000313" key="16">
    <source>
        <dbReference type="EMBL" id="SEN15997.1"/>
    </source>
</evidence>
<accession>A0A1H8EAY5</accession>
<feature type="transmembrane region" description="Helical" evidence="12">
    <location>
        <begin position="420"/>
        <end position="442"/>
    </location>
</feature>
<feature type="transmembrane region" description="Helical" evidence="12">
    <location>
        <begin position="359"/>
        <end position="383"/>
    </location>
</feature>
<feature type="transmembrane region" description="Helical" evidence="12">
    <location>
        <begin position="272"/>
        <end position="293"/>
    </location>
</feature>
<dbReference type="OrthoDB" id="9805577at2"/>
<dbReference type="InterPro" id="IPR053952">
    <property type="entry name" value="K_trans_C"/>
</dbReference>
<proteinExistence type="inferred from homology"/>
<dbReference type="GO" id="GO:0005886">
    <property type="term" value="C:plasma membrane"/>
    <property type="evidence" value="ECO:0007669"/>
    <property type="project" value="UniProtKB-SubCell"/>
</dbReference>
<comment type="subcellular location">
    <subcellularLocation>
        <location evidence="12">Cell membrane</location>
        <topology evidence="12">Multi-pass membrane protein</topology>
    </subcellularLocation>
    <subcellularLocation>
        <location evidence="1">Membrane</location>
        <topology evidence="1">Multi-pass membrane protein</topology>
    </subcellularLocation>
</comment>
<dbReference type="STRING" id="310780.SAMN05216267_100281"/>
<feature type="transmembrane region" description="Helical" evidence="12">
    <location>
        <begin position="389"/>
        <end position="411"/>
    </location>
</feature>
<keyword evidence="10 12" id="KW-0406">Ion transport</keyword>
<sequence length="655" mass="70575">MTNRQHSPGPDDASAPGPVTTHGAGRDAARLAVVVGALGVVFGDLGTSPLYTLQTVFNPNDPHPVPVSTQNVYGVLSLVFWSVTIIVSVTYVLLAMRADNDGEGGIMALITLLRRMNGQQGRRAAAVLTGLGIFGAALFFGDSMITPAISVLSAVEGIKVVQPSLESAVVPITAVIIVLLFLVQRRGTAAVGRLFGPVMIVWFTAIGACGVSGIADHPGILKALSPTYALGFLFGHFGTAFFSLASVVLAVTGAEALYADMGHFGRRSITRAWVFVVFPALVLSYFGQGALILNDHHNVSSPFFLLVPGWGRLPMVLLAAAATVIASQAVITGAYSVASQAAQLGYLPRLRIAHTSESTIGQIYVPWINWLLMVSVLTLIFAFRSSASLAFAYGMAVTATITITTLLYFYVARARWGTPVWLVVGGATVLLAFDLLFVGANLTKLVHGAWLPLLIGLTAFAIMTTWQRGRHIVTAERARREGSLREFVDELRNDRPSVLHVPGTAVFLNRDKRTTPLAMRANVEHNHVRHEQIVILSIETEPVPRVPVEERIVIDDLGYSDDGIIHVTGRFGYMETPDVPGTLALLDPARTEGPLQLDQASYFLSTIELRRGKAPTMTPWRTRLFIATSYITADAAEHFGLPRDRTVIMGAHIEV</sequence>
<organism evidence="16 17">
    <name type="scientific">Actinacidiphila rubida</name>
    <dbReference type="NCBI Taxonomy" id="310780"/>
    <lineage>
        <taxon>Bacteria</taxon>
        <taxon>Bacillati</taxon>
        <taxon>Actinomycetota</taxon>
        <taxon>Actinomycetes</taxon>
        <taxon>Kitasatosporales</taxon>
        <taxon>Streptomycetaceae</taxon>
        <taxon>Actinacidiphila</taxon>
    </lineage>
</organism>
<evidence type="ECO:0000259" key="14">
    <source>
        <dbReference type="Pfam" id="PF02705"/>
    </source>
</evidence>
<feature type="transmembrane region" description="Helical" evidence="12">
    <location>
        <begin position="195"/>
        <end position="215"/>
    </location>
</feature>
<feature type="transmembrane region" description="Helical" evidence="12">
    <location>
        <begin position="124"/>
        <end position="145"/>
    </location>
</feature>
<dbReference type="GO" id="GO:0015293">
    <property type="term" value="F:symporter activity"/>
    <property type="evidence" value="ECO:0007669"/>
    <property type="project" value="UniProtKB-UniRule"/>
</dbReference>
<feature type="domain" description="K+ potassium transporter integral membrane" evidence="14">
    <location>
        <begin position="34"/>
        <end position="489"/>
    </location>
</feature>
<dbReference type="HAMAP" id="MF_01522">
    <property type="entry name" value="Kup"/>
    <property type="match status" value="1"/>
</dbReference>
<keyword evidence="3 12" id="KW-0813">Transport</keyword>
<dbReference type="Pfam" id="PF22776">
    <property type="entry name" value="K_trans_C"/>
    <property type="match status" value="1"/>
</dbReference>
<evidence type="ECO:0000256" key="13">
    <source>
        <dbReference type="SAM" id="MobiDB-lite"/>
    </source>
</evidence>
<evidence type="ECO:0000256" key="7">
    <source>
        <dbReference type="ARBA" id="ARBA00022847"/>
    </source>
</evidence>
<gene>
    <name evidence="12" type="primary">kup</name>
    <name evidence="16" type="ORF">SAMN05216267_100281</name>
</gene>
<feature type="transmembrane region" description="Helical" evidence="12">
    <location>
        <begin position="165"/>
        <end position="183"/>
    </location>
</feature>
<evidence type="ECO:0000313" key="17">
    <source>
        <dbReference type="Proteomes" id="UP000181951"/>
    </source>
</evidence>
<dbReference type="InterPro" id="IPR023051">
    <property type="entry name" value="Kup"/>
</dbReference>
<feature type="transmembrane region" description="Helical" evidence="12">
    <location>
        <begin position="72"/>
        <end position="94"/>
    </location>
</feature>
<dbReference type="InterPro" id="IPR003855">
    <property type="entry name" value="K+_transporter"/>
</dbReference>
<keyword evidence="6 12" id="KW-0812">Transmembrane</keyword>
<dbReference type="RefSeq" id="WP_069463572.1">
    <property type="nucleotide sequence ID" value="NZ_FODD01000002.1"/>
</dbReference>